<dbReference type="InterPro" id="IPR001828">
    <property type="entry name" value="ANF_lig-bd_rcpt"/>
</dbReference>
<keyword evidence="4 16" id="KW-0812">Transmembrane</keyword>
<dbReference type="AlphaFoldDB" id="A0A811LBE8"/>
<dbReference type="InterPro" id="IPR028082">
    <property type="entry name" value="Peripla_BP_I"/>
</dbReference>
<dbReference type="Pfam" id="PF00211">
    <property type="entry name" value="Guanylate_cyc"/>
    <property type="match status" value="1"/>
</dbReference>
<dbReference type="InterPro" id="IPR000719">
    <property type="entry name" value="Prot_kinase_dom"/>
</dbReference>
<evidence type="ECO:0000256" key="11">
    <source>
        <dbReference type="ARBA" id="ARBA00023180"/>
    </source>
</evidence>
<keyword evidence="10" id="KW-0675">Receptor</keyword>
<dbReference type="GO" id="GO:0009581">
    <property type="term" value="P:detection of external stimulus"/>
    <property type="evidence" value="ECO:0007669"/>
    <property type="project" value="UniProtKB-ARBA"/>
</dbReference>
<dbReference type="GO" id="GO:0007168">
    <property type="term" value="P:receptor guanylyl cyclase signaling pathway"/>
    <property type="evidence" value="ECO:0007669"/>
    <property type="project" value="TreeGrafter"/>
</dbReference>
<feature type="transmembrane region" description="Helical" evidence="16">
    <location>
        <begin position="293"/>
        <end position="320"/>
    </location>
</feature>
<dbReference type="OrthoDB" id="60033at2759"/>
<dbReference type="Gene3D" id="3.40.50.2300">
    <property type="match status" value="1"/>
</dbReference>
<keyword evidence="11" id="KW-0325">Glycoprotein</keyword>
<evidence type="ECO:0000256" key="12">
    <source>
        <dbReference type="ARBA" id="ARBA00023239"/>
    </source>
</evidence>
<dbReference type="FunFam" id="3.30.70.1230:FF:000035">
    <property type="entry name" value="Guanylate cyclase"/>
    <property type="match status" value="1"/>
</dbReference>
<evidence type="ECO:0000313" key="19">
    <source>
        <dbReference type="EMBL" id="CAD5225468.1"/>
    </source>
</evidence>
<evidence type="ECO:0000256" key="6">
    <source>
        <dbReference type="ARBA" id="ARBA00022842"/>
    </source>
</evidence>
<dbReference type="PROSITE" id="PS50125">
    <property type="entry name" value="GUANYLATE_CYCLASE_2"/>
    <property type="match status" value="1"/>
</dbReference>
<dbReference type="Proteomes" id="UP000783686">
    <property type="component" value="Unassembled WGS sequence"/>
</dbReference>
<evidence type="ECO:0000313" key="20">
    <source>
        <dbReference type="Proteomes" id="UP000614601"/>
    </source>
</evidence>
<evidence type="ECO:0000256" key="8">
    <source>
        <dbReference type="ARBA" id="ARBA00023134"/>
    </source>
</evidence>
<dbReference type="InterPro" id="IPR011009">
    <property type="entry name" value="Kinase-like_dom_sf"/>
</dbReference>
<evidence type="ECO:0000256" key="16">
    <source>
        <dbReference type="SAM" id="Phobius"/>
    </source>
</evidence>
<proteinExistence type="inferred from homology"/>
<dbReference type="Pfam" id="PF01094">
    <property type="entry name" value="ANF_receptor"/>
    <property type="match status" value="1"/>
</dbReference>
<dbReference type="GO" id="GO:0043005">
    <property type="term" value="C:neuron projection"/>
    <property type="evidence" value="ECO:0007669"/>
    <property type="project" value="UniProtKB-ARBA"/>
</dbReference>
<dbReference type="InterPro" id="IPR050401">
    <property type="entry name" value="Cyclic_nucleotide_synthase"/>
</dbReference>
<dbReference type="EMBL" id="CAJFDH010000005">
    <property type="protein sequence ID" value="CAD5225468.1"/>
    <property type="molecule type" value="Genomic_DNA"/>
</dbReference>
<dbReference type="GO" id="GO:0001653">
    <property type="term" value="F:peptide receptor activity"/>
    <property type="evidence" value="ECO:0007669"/>
    <property type="project" value="TreeGrafter"/>
</dbReference>
<dbReference type="GO" id="GO:0042330">
    <property type="term" value="P:taxis"/>
    <property type="evidence" value="ECO:0007669"/>
    <property type="project" value="UniProtKB-ARBA"/>
</dbReference>
<comment type="catalytic activity">
    <reaction evidence="1 15">
        <text>GTP = 3',5'-cyclic GMP + diphosphate</text>
        <dbReference type="Rhea" id="RHEA:13665"/>
        <dbReference type="ChEBI" id="CHEBI:33019"/>
        <dbReference type="ChEBI" id="CHEBI:37565"/>
        <dbReference type="ChEBI" id="CHEBI:57746"/>
        <dbReference type="EC" id="4.6.1.2"/>
    </reaction>
</comment>
<keyword evidence="9 16" id="KW-0472">Membrane</keyword>
<keyword evidence="12 14" id="KW-0456">Lyase</keyword>
<keyword evidence="20" id="KW-1185">Reference proteome</keyword>
<evidence type="ECO:0000256" key="14">
    <source>
        <dbReference type="RuleBase" id="RU000405"/>
    </source>
</evidence>
<dbReference type="PROSITE" id="PS50011">
    <property type="entry name" value="PROTEIN_KINASE_DOM"/>
    <property type="match status" value="1"/>
</dbReference>
<evidence type="ECO:0000256" key="10">
    <source>
        <dbReference type="ARBA" id="ARBA00023170"/>
    </source>
</evidence>
<dbReference type="PROSITE" id="PS00452">
    <property type="entry name" value="GUANYLATE_CYCLASE_1"/>
    <property type="match status" value="1"/>
</dbReference>
<dbReference type="CDD" id="cd06352">
    <property type="entry name" value="PBP1_NPR_GC-like"/>
    <property type="match status" value="1"/>
</dbReference>
<dbReference type="GO" id="GO:0005886">
    <property type="term" value="C:plasma membrane"/>
    <property type="evidence" value="ECO:0007669"/>
    <property type="project" value="TreeGrafter"/>
</dbReference>
<keyword evidence="8" id="KW-0342">GTP-binding</keyword>
<dbReference type="InterPro" id="IPR001054">
    <property type="entry name" value="A/G_cyclase"/>
</dbReference>
<dbReference type="InterPro" id="IPR018297">
    <property type="entry name" value="A/G_cyclase_CS"/>
</dbReference>
<feature type="domain" description="Guanylate cyclase" evidence="18">
    <location>
        <begin position="700"/>
        <end position="830"/>
    </location>
</feature>
<dbReference type="Pfam" id="PF07714">
    <property type="entry name" value="PK_Tyr_Ser-Thr"/>
    <property type="match status" value="1"/>
</dbReference>
<evidence type="ECO:0000256" key="5">
    <source>
        <dbReference type="ARBA" id="ARBA00022741"/>
    </source>
</evidence>
<dbReference type="GO" id="GO:0009582">
    <property type="term" value="P:detection of abiotic stimulus"/>
    <property type="evidence" value="ECO:0007669"/>
    <property type="project" value="UniProtKB-ARBA"/>
</dbReference>
<dbReference type="CDD" id="cd07302">
    <property type="entry name" value="CHD"/>
    <property type="match status" value="1"/>
</dbReference>
<dbReference type="EC" id="4.6.1.2" evidence="3 15"/>
<evidence type="ECO:0000256" key="15">
    <source>
        <dbReference type="RuleBase" id="RU003431"/>
    </source>
</evidence>
<evidence type="ECO:0000259" key="17">
    <source>
        <dbReference type="PROSITE" id="PS50011"/>
    </source>
</evidence>
<protein>
    <recommendedName>
        <fullName evidence="3 15">Guanylate cyclase</fullName>
        <ecNumber evidence="3 15">4.6.1.2</ecNumber>
    </recommendedName>
</protein>
<dbReference type="Gene3D" id="3.30.70.1230">
    <property type="entry name" value="Nucleotide cyclase"/>
    <property type="match status" value="1"/>
</dbReference>
<dbReference type="GO" id="GO:0035556">
    <property type="term" value="P:intracellular signal transduction"/>
    <property type="evidence" value="ECO:0007669"/>
    <property type="project" value="InterPro"/>
</dbReference>
<evidence type="ECO:0000256" key="3">
    <source>
        <dbReference type="ARBA" id="ARBA00012202"/>
    </source>
</evidence>
<name>A0A811LBE8_9BILA</name>
<dbReference type="GO" id="GO:0009266">
    <property type="term" value="P:response to temperature stimulus"/>
    <property type="evidence" value="ECO:0007669"/>
    <property type="project" value="UniProtKB-ARBA"/>
</dbReference>
<dbReference type="GO" id="GO:0004383">
    <property type="term" value="F:guanylate cyclase activity"/>
    <property type="evidence" value="ECO:0007669"/>
    <property type="project" value="UniProtKB-EC"/>
</dbReference>
<keyword evidence="7 16" id="KW-1133">Transmembrane helix</keyword>
<evidence type="ECO:0000256" key="4">
    <source>
        <dbReference type="ARBA" id="ARBA00022692"/>
    </source>
</evidence>
<evidence type="ECO:0000256" key="7">
    <source>
        <dbReference type="ARBA" id="ARBA00022989"/>
    </source>
</evidence>
<dbReference type="SUPFAM" id="SSF53822">
    <property type="entry name" value="Periplasmic binding protein-like I"/>
    <property type="match status" value="1"/>
</dbReference>
<evidence type="ECO:0000259" key="18">
    <source>
        <dbReference type="PROSITE" id="PS50125"/>
    </source>
</evidence>
<dbReference type="GO" id="GO:0004016">
    <property type="term" value="F:adenylate cyclase activity"/>
    <property type="evidence" value="ECO:0007669"/>
    <property type="project" value="TreeGrafter"/>
</dbReference>
<keyword evidence="13 15" id="KW-0141">cGMP biosynthesis</keyword>
<comment type="caution">
    <text evidence="19">The sequence shown here is derived from an EMBL/GenBank/DDBJ whole genome shotgun (WGS) entry which is preliminary data.</text>
</comment>
<reference evidence="19" key="1">
    <citation type="submission" date="2020-09" db="EMBL/GenBank/DDBJ databases">
        <authorList>
            <person name="Kikuchi T."/>
        </authorList>
    </citation>
    <scope>NUCLEOTIDE SEQUENCE</scope>
    <source>
        <strain evidence="19">SH1</strain>
    </source>
</reference>
<dbReference type="PANTHER" id="PTHR11920">
    <property type="entry name" value="GUANYLYL CYCLASE"/>
    <property type="match status" value="1"/>
</dbReference>
<organism evidence="19 20">
    <name type="scientific">Bursaphelenchus okinawaensis</name>
    <dbReference type="NCBI Taxonomy" id="465554"/>
    <lineage>
        <taxon>Eukaryota</taxon>
        <taxon>Metazoa</taxon>
        <taxon>Ecdysozoa</taxon>
        <taxon>Nematoda</taxon>
        <taxon>Chromadorea</taxon>
        <taxon>Rhabditida</taxon>
        <taxon>Tylenchina</taxon>
        <taxon>Tylenchomorpha</taxon>
        <taxon>Aphelenchoidea</taxon>
        <taxon>Aphelenchoididae</taxon>
        <taxon>Bursaphelenchus</taxon>
    </lineage>
</organism>
<dbReference type="GO" id="GO:0004672">
    <property type="term" value="F:protein kinase activity"/>
    <property type="evidence" value="ECO:0007669"/>
    <property type="project" value="InterPro"/>
</dbReference>
<accession>A0A811LBE8</accession>
<dbReference type="InterPro" id="IPR001245">
    <property type="entry name" value="Ser-Thr/Tyr_kinase_cat_dom"/>
</dbReference>
<keyword evidence="6" id="KW-0460">Magnesium</keyword>
<sequence length="882" mass="101051">MLHVLEHYNWTSSGIKTFVDNITVAYNRQLQVHTAENYQRVLKQASQVSRVIVVCLTSDLRRPFMLAAKDGGFTSPDYVYLFIQSTGTSFLLPTPIWESEPTDGRDTDAHEAFKSVLLLDKPVNVLPADYNSKAMDLVTQYPWDCYECPTLAKNASLLSFYLGDSVLAYIYALNKTVEMYKSYPNLPQIIKNSTLVLQNIPDGFVDLEGETLYLYFKKSRILDFALYGLDTAGNQQRWAYTTTLGDKGFMDSRPFIENYTDAATTIWATREGIQPLNEPLCGFLGNKCPVKPWVLPISIAAGCLTFVINLLLFLFCIYLFQRNRRRQLNKLWQVDFNDIEFPDETISKGTKSTRSVRTIASDSYLSAIDNSKTNNIKFMYLNHELVIAWTSPILSDKELSPNEKELRELRMLEHPNLNRFLGMTVGNGNLYILWRYCERGSIENFIEDYKDKIDDRIIHSMISQIVEALYFIHNSPYSPLAVLSADSCVVNDRFEVKVQYCGMNNIKKLELFDDSNRKTLYVAPEILRRPNRNIEGSKEGDIYSFGILTSQIATKTSVWRMKEKDLTVEEILFRVRQRTVPLERPSVQRADGLEMDARLESLILQCYSEEPAARPDIRLVRDRIRCLEGNSKKSNFMDYMFALMENTAVDLEQQVQYRTAELVEEQRRAEVLLNRMMPQKIVELLRKGESITPEVYENATVYFSDVVGFTILSSKSTPLQVINFLNNMYTISDDIIERHKVYKVETIGDGLHCVSGIPTRNGNDHVKDICDMALAIREGVKSLRMPHLPSEMIQIRLGIHSGACVTGIVGMTAPRYCVFGDTVNLAAKMESTGKPSQIQISFVTKNLIDQHFPTLYKTEHRGEVYIKNRDPVETYWLLSKNF</sequence>
<dbReference type="InterPro" id="IPR029787">
    <property type="entry name" value="Nucleotide_cyclase"/>
</dbReference>
<dbReference type="SMART" id="SM00044">
    <property type="entry name" value="CYCc"/>
    <property type="match status" value="1"/>
</dbReference>
<dbReference type="GO" id="GO:0005524">
    <property type="term" value="F:ATP binding"/>
    <property type="evidence" value="ECO:0007669"/>
    <property type="project" value="InterPro"/>
</dbReference>
<evidence type="ECO:0000256" key="1">
    <source>
        <dbReference type="ARBA" id="ARBA00001436"/>
    </source>
</evidence>
<dbReference type="Proteomes" id="UP000614601">
    <property type="component" value="Unassembled WGS sequence"/>
</dbReference>
<dbReference type="SUPFAM" id="SSF55073">
    <property type="entry name" value="Nucleotide cyclase"/>
    <property type="match status" value="1"/>
</dbReference>
<dbReference type="EMBL" id="CAJFCW020000005">
    <property type="protein sequence ID" value="CAG9120928.1"/>
    <property type="molecule type" value="Genomic_DNA"/>
</dbReference>
<dbReference type="SUPFAM" id="SSF56112">
    <property type="entry name" value="Protein kinase-like (PK-like)"/>
    <property type="match status" value="1"/>
</dbReference>
<dbReference type="PANTHER" id="PTHR11920:SF493">
    <property type="entry name" value="RECEPTOR-TYPE GUANYLATE CYCLASE GCY-22"/>
    <property type="match status" value="1"/>
</dbReference>
<evidence type="ECO:0000256" key="9">
    <source>
        <dbReference type="ARBA" id="ARBA00023136"/>
    </source>
</evidence>
<feature type="domain" description="Protein kinase" evidence="17">
    <location>
        <begin position="325"/>
        <end position="637"/>
    </location>
</feature>
<evidence type="ECO:0000256" key="13">
    <source>
        <dbReference type="ARBA" id="ARBA00023293"/>
    </source>
</evidence>
<evidence type="ECO:0000256" key="2">
    <source>
        <dbReference type="ARBA" id="ARBA00004479"/>
    </source>
</evidence>
<dbReference type="Gene3D" id="1.10.510.10">
    <property type="entry name" value="Transferase(Phosphotransferase) domain 1"/>
    <property type="match status" value="1"/>
</dbReference>
<comment type="subcellular location">
    <subcellularLocation>
        <location evidence="2">Membrane</location>
        <topology evidence="2">Single-pass type I membrane protein</topology>
    </subcellularLocation>
</comment>
<gene>
    <name evidence="19" type="ORF">BOKJ2_LOCUS11593</name>
</gene>
<dbReference type="GO" id="GO:0005525">
    <property type="term" value="F:GTP binding"/>
    <property type="evidence" value="ECO:0007669"/>
    <property type="project" value="UniProtKB-KW"/>
</dbReference>
<keyword evidence="5" id="KW-0547">Nucleotide-binding</keyword>
<comment type="similarity">
    <text evidence="14">Belongs to the adenylyl cyclase class-4/guanylyl cyclase family.</text>
</comment>